<evidence type="ECO:0000256" key="1">
    <source>
        <dbReference type="ARBA" id="ARBA00010884"/>
    </source>
</evidence>
<protein>
    <submittedName>
        <fullName evidence="4">Alpha/beta hydrolase</fullName>
    </submittedName>
</protein>
<dbReference type="Pfam" id="PF00561">
    <property type="entry name" value="Abhydrolase_1"/>
    <property type="match status" value="1"/>
</dbReference>
<feature type="active site" description="Charge relay system" evidence="2">
    <location>
        <position position="270"/>
    </location>
</feature>
<gene>
    <name evidence="4" type="ORF">SUTMEG_20940</name>
</gene>
<dbReference type="InterPro" id="IPR050960">
    <property type="entry name" value="AB_hydrolase_4_sf"/>
</dbReference>
<dbReference type="EMBL" id="AP018786">
    <property type="protein sequence ID" value="BBF24203.1"/>
    <property type="molecule type" value="Genomic_DNA"/>
</dbReference>
<dbReference type="InterPro" id="IPR012020">
    <property type="entry name" value="ABHD4"/>
</dbReference>
<dbReference type="RefSeq" id="WP_120177738.1">
    <property type="nucleotide sequence ID" value="NZ_AP018786.1"/>
</dbReference>
<comment type="similarity">
    <text evidence="1">Belongs to the AB hydrolase superfamily. AB hydrolase 4 family.</text>
</comment>
<proteinExistence type="inferred from homology"/>
<dbReference type="OrthoDB" id="332676at2"/>
<evidence type="ECO:0000313" key="4">
    <source>
        <dbReference type="EMBL" id="BBF24203.1"/>
    </source>
</evidence>
<dbReference type="GO" id="GO:0034338">
    <property type="term" value="F:short-chain carboxylesterase activity"/>
    <property type="evidence" value="ECO:0007669"/>
    <property type="project" value="TreeGrafter"/>
</dbReference>
<evidence type="ECO:0000259" key="3">
    <source>
        <dbReference type="Pfam" id="PF00561"/>
    </source>
</evidence>
<dbReference type="PIRSF" id="PIRSF005211">
    <property type="entry name" value="Ab_hydro_YheT"/>
    <property type="match status" value="1"/>
</dbReference>
<dbReference type="GO" id="GO:0047372">
    <property type="term" value="F:monoacylglycerol lipase activity"/>
    <property type="evidence" value="ECO:0007669"/>
    <property type="project" value="TreeGrafter"/>
</dbReference>
<evidence type="ECO:0000313" key="5">
    <source>
        <dbReference type="Proteomes" id="UP000271003"/>
    </source>
</evidence>
<feature type="active site" description="Charge relay system" evidence="2">
    <location>
        <position position="298"/>
    </location>
</feature>
<reference evidence="4 5" key="1">
    <citation type="journal article" date="2018" name="Int. J. Syst. Evol. Microbiol.">
        <title>Mesosutterella multiformis gen. nov., sp. nov., a member of the family Sutterellaceae and Sutterella megalosphaeroides sp. nov., isolated from human faeces.</title>
        <authorList>
            <person name="Sakamoto M."/>
            <person name="Ikeyama N."/>
            <person name="Kunihiro T."/>
            <person name="Iino T."/>
            <person name="Yuki M."/>
            <person name="Ohkuma M."/>
        </authorList>
    </citation>
    <scope>NUCLEOTIDE SEQUENCE [LARGE SCALE GENOMIC DNA]</scope>
    <source>
        <strain evidence="4 5">6FBBBH3</strain>
    </source>
</reference>
<dbReference type="KEGG" id="sutt:SUTMEG_20940"/>
<dbReference type="PANTHER" id="PTHR10794">
    <property type="entry name" value="ABHYDROLASE DOMAIN-CONTAINING PROTEIN"/>
    <property type="match status" value="1"/>
</dbReference>
<sequence length="326" mass="36350">MPLTVSDYKAPGWCPGSHLQTVIPARVTPRPKVTYRREIVETPDDDIVAWDWVTPEPADPRAPVLIHFHGLEGASDSHYAEAFMHECVRRGWRGVVAHYRTCGGLMNRKPRAYFAGDTEDNLWVLKTVRDRYPEAPRYAVGVSLGGNQLSKCLGDIGHEASGLVAGGVSVCAPLDLVAGSERISKGMNILYANMFLDTLKKKLEAKARMFPDVIRAADVARCRNMFDFDEIYTSRVHGFRSAMEYWQKCSAKNVLANVRVPLLVLNAQNDPFLPAWSLPKENEVSSSVTLDYPKEGGHVGFPAGHRFPGELTYLPGRVWRFFETGS</sequence>
<feature type="active site" description="Charge relay system" evidence="2">
    <location>
        <position position="143"/>
    </location>
</feature>
<keyword evidence="4" id="KW-0378">Hydrolase</keyword>
<dbReference type="SUPFAM" id="SSF53474">
    <property type="entry name" value="alpha/beta-Hydrolases"/>
    <property type="match status" value="1"/>
</dbReference>
<dbReference type="AlphaFoldDB" id="A0A2Z6ICJ1"/>
<dbReference type="PANTHER" id="PTHR10794:SF94">
    <property type="entry name" value="ESTERASE YHET-RELATED"/>
    <property type="match status" value="1"/>
</dbReference>
<dbReference type="Proteomes" id="UP000271003">
    <property type="component" value="Chromosome"/>
</dbReference>
<feature type="domain" description="AB hydrolase-1" evidence="3">
    <location>
        <begin position="63"/>
        <end position="298"/>
    </location>
</feature>
<accession>A0A2Z6ICJ1</accession>
<name>A0A2Z6ICJ1_9BURK</name>
<dbReference type="InterPro" id="IPR000073">
    <property type="entry name" value="AB_hydrolase_1"/>
</dbReference>
<keyword evidence="5" id="KW-1185">Reference proteome</keyword>
<dbReference type="Gene3D" id="3.40.50.1820">
    <property type="entry name" value="alpha/beta hydrolase"/>
    <property type="match status" value="1"/>
</dbReference>
<organism evidence="4 5">
    <name type="scientific">Sutterella megalosphaeroides</name>
    <dbReference type="NCBI Taxonomy" id="2494234"/>
    <lineage>
        <taxon>Bacteria</taxon>
        <taxon>Pseudomonadati</taxon>
        <taxon>Pseudomonadota</taxon>
        <taxon>Betaproteobacteria</taxon>
        <taxon>Burkholderiales</taxon>
        <taxon>Sutterellaceae</taxon>
        <taxon>Sutterella</taxon>
    </lineage>
</organism>
<evidence type="ECO:0000256" key="2">
    <source>
        <dbReference type="PIRSR" id="PIRSR005211-1"/>
    </source>
</evidence>
<dbReference type="InterPro" id="IPR029058">
    <property type="entry name" value="AB_hydrolase_fold"/>
</dbReference>